<name>A0A7W6W3V7_9HYPH</name>
<dbReference type="PROSITE" id="PS51257">
    <property type="entry name" value="PROKAR_LIPOPROTEIN"/>
    <property type="match status" value="1"/>
</dbReference>
<dbReference type="RefSeq" id="WP_184467444.1">
    <property type="nucleotide sequence ID" value="NZ_JACIFY010000003.1"/>
</dbReference>
<evidence type="ECO:0000313" key="3">
    <source>
        <dbReference type="Proteomes" id="UP000540909"/>
    </source>
</evidence>
<protein>
    <submittedName>
        <fullName evidence="2">Uncharacterized protein</fullName>
    </submittedName>
</protein>
<evidence type="ECO:0000313" key="2">
    <source>
        <dbReference type="EMBL" id="MBB4234450.1"/>
    </source>
</evidence>
<dbReference type="AlphaFoldDB" id="A0A7W6W3V7"/>
<keyword evidence="1" id="KW-1133">Transmembrane helix</keyword>
<proteinExistence type="predicted"/>
<dbReference type="Proteomes" id="UP000540909">
    <property type="component" value="Unassembled WGS sequence"/>
</dbReference>
<reference evidence="2 3" key="1">
    <citation type="submission" date="2020-08" db="EMBL/GenBank/DDBJ databases">
        <title>Genomic Encyclopedia of Type Strains, Phase IV (KMG-V): Genome sequencing to study the core and pangenomes of soil and plant-associated prokaryotes.</title>
        <authorList>
            <person name="Whitman W."/>
        </authorList>
    </citation>
    <scope>NUCLEOTIDE SEQUENCE [LARGE SCALE GENOMIC DNA]</scope>
    <source>
        <strain evidence="2 3">SEMIA 4089</strain>
    </source>
</reference>
<keyword evidence="1" id="KW-0812">Transmembrane</keyword>
<dbReference type="EMBL" id="JACIFY010000003">
    <property type="protein sequence ID" value="MBB4234450.1"/>
    <property type="molecule type" value="Genomic_DNA"/>
</dbReference>
<comment type="caution">
    <text evidence="2">The sequence shown here is derived from an EMBL/GenBank/DDBJ whole genome shotgun (WGS) entry which is preliminary data.</text>
</comment>
<keyword evidence="1" id="KW-0472">Membrane</keyword>
<sequence length="80" mass="8357">MRFLKVTASIWLGLVSLGVALACFGLQKQPVMLALILGCALGHVLAAKTIAADHGYAAKANILAMIPAVIIVGIMFSSYE</sequence>
<accession>A0A7W6W3V7</accession>
<feature type="transmembrane region" description="Helical" evidence="1">
    <location>
        <begin position="62"/>
        <end position="79"/>
    </location>
</feature>
<organism evidence="2 3">
    <name type="scientific">Rhizobium esperanzae</name>
    <dbReference type="NCBI Taxonomy" id="1967781"/>
    <lineage>
        <taxon>Bacteria</taxon>
        <taxon>Pseudomonadati</taxon>
        <taxon>Pseudomonadota</taxon>
        <taxon>Alphaproteobacteria</taxon>
        <taxon>Hyphomicrobiales</taxon>
        <taxon>Rhizobiaceae</taxon>
        <taxon>Rhizobium/Agrobacterium group</taxon>
        <taxon>Rhizobium</taxon>
    </lineage>
</organism>
<evidence type="ECO:0000256" key="1">
    <source>
        <dbReference type="SAM" id="Phobius"/>
    </source>
</evidence>
<gene>
    <name evidence="2" type="ORF">GGD57_001006</name>
</gene>
<feature type="transmembrane region" description="Helical" evidence="1">
    <location>
        <begin position="32"/>
        <end position="50"/>
    </location>
</feature>